<keyword evidence="1" id="KW-0732">Signal</keyword>
<reference evidence="2 3" key="1">
    <citation type="journal article" date="2011" name="J. Bacteriol.">
        <title>Draft genome of the psychrotolerant acidophile Acidithiobacillus ferrivorans SS3.</title>
        <authorList>
            <person name="Liljeqvist M."/>
            <person name="Valdes J."/>
            <person name="Holmes D.S."/>
            <person name="Dopson M."/>
        </authorList>
    </citation>
    <scope>NUCLEOTIDE SEQUENCE [LARGE SCALE GENOMIC DNA]</scope>
    <source>
        <strain evidence="2 3">SS3</strain>
    </source>
</reference>
<evidence type="ECO:0000313" key="3">
    <source>
        <dbReference type="Proteomes" id="UP000009220"/>
    </source>
</evidence>
<dbReference type="Pfam" id="PF17036">
    <property type="entry name" value="CBP_BcsS"/>
    <property type="match status" value="1"/>
</dbReference>
<evidence type="ECO:0000313" key="2">
    <source>
        <dbReference type="EMBL" id="AEM47083.1"/>
    </source>
</evidence>
<feature type="signal peptide" evidence="1">
    <location>
        <begin position="1"/>
        <end position="24"/>
    </location>
</feature>
<protein>
    <recommendedName>
        <fullName evidence="4">Cellulose biosynthesis protein BcsS</fullName>
    </recommendedName>
</protein>
<dbReference type="InterPro" id="IPR031485">
    <property type="entry name" value="CBP_BcsS"/>
</dbReference>
<organism evidence="2 3">
    <name type="scientific">Acidithiobacillus ferrivorans SS3</name>
    <dbReference type="NCBI Taxonomy" id="743299"/>
    <lineage>
        <taxon>Bacteria</taxon>
        <taxon>Pseudomonadati</taxon>
        <taxon>Pseudomonadota</taxon>
        <taxon>Acidithiobacillia</taxon>
        <taxon>Acidithiobacillales</taxon>
        <taxon>Acidithiobacillaceae</taxon>
        <taxon>Acidithiobacillus</taxon>
    </lineage>
</organism>
<evidence type="ECO:0000256" key="1">
    <source>
        <dbReference type="SAM" id="SignalP"/>
    </source>
</evidence>
<dbReference type="Proteomes" id="UP000009220">
    <property type="component" value="Chromosome"/>
</dbReference>
<dbReference type="EMBL" id="CP002985">
    <property type="protein sequence ID" value="AEM47083.1"/>
    <property type="molecule type" value="Genomic_DNA"/>
</dbReference>
<dbReference type="KEGG" id="afi:Acife_0907"/>
<feature type="chain" id="PRO_5003401750" description="Cellulose biosynthesis protein BcsS" evidence="1">
    <location>
        <begin position="25"/>
        <end position="241"/>
    </location>
</feature>
<proteinExistence type="predicted"/>
<dbReference type="HOGENOM" id="CLU_1227747_0_0_6"/>
<sequence>MAMRHRFCMSILMVMCVGVEPAMAQPLLLGGTQLAPENSYSYLGAIMPFTGSRLGSGWFGTVFANYLTYHFQAGYPSEKVGAKVPGFNAGVGYGWQGPSYQLAISGSLGYQYFSIHPYDVVTNGLPQPVGGPLGGTVTFTPQIQARYDFTPMLYVSTMASYSFGQRAYWSRFRGGIRPVSWLSFGPEGVLQGGVNYRIHQVGAFISVALGDGWSVEGEGGVNYISGLPSTGYGGFSFAKTL</sequence>
<gene>
    <name evidence="2" type="ORF">Acife_0907</name>
</gene>
<evidence type="ECO:0008006" key="4">
    <source>
        <dbReference type="Google" id="ProtNLM"/>
    </source>
</evidence>
<dbReference type="AlphaFoldDB" id="G0JMX8"/>
<name>G0JMX8_9PROT</name>
<dbReference type="eggNOG" id="ENOG5033D36">
    <property type="taxonomic scope" value="Bacteria"/>
</dbReference>
<accession>G0JMX8</accession>